<evidence type="ECO:0000256" key="2">
    <source>
        <dbReference type="ARBA" id="ARBA00022643"/>
    </source>
</evidence>
<protein>
    <recommendedName>
        <fullName evidence="6">Nitronate monooxygenase domain-containing protein</fullName>
    </recommendedName>
</protein>
<keyword evidence="2" id="KW-0288">FMN</keyword>
<dbReference type="SUPFAM" id="SSF51412">
    <property type="entry name" value="Inosine monophosphate dehydrogenase (IMPDH)"/>
    <property type="match status" value="1"/>
</dbReference>
<dbReference type="PANTHER" id="PTHR32332">
    <property type="entry name" value="2-NITROPROPANE DIOXYGENASE"/>
    <property type="match status" value="1"/>
</dbReference>
<dbReference type="InterPro" id="IPR004136">
    <property type="entry name" value="NMO"/>
</dbReference>
<evidence type="ECO:0000256" key="3">
    <source>
        <dbReference type="ARBA" id="ARBA00023002"/>
    </source>
</evidence>
<evidence type="ECO:0008006" key="6">
    <source>
        <dbReference type="Google" id="ProtNLM"/>
    </source>
</evidence>
<dbReference type="Proteomes" id="UP001310594">
    <property type="component" value="Unassembled WGS sequence"/>
</dbReference>
<sequence length="334" mass="35064">MASDLSPMGLQMGGHAGADLAIAVSRAGGLGQIGAVFDMVELANHLSKFESALPRHNDLLPVGVGLLPFIVKMDEALPVLEKYRPAVVWLFAAKELEDYARCTEQIRKVTPGSQIWVQIGSVAAALAIAEQCKPDALCVQGIDAGGHGFEKGAGIVSLLPEVSDALAAAGYGSIPLLASGGITEGRGAAAAFALGAQGVVMGTRFLSAPETQLHPIYRKAILAAKDGGQNTVRAKLFDELRGPNIWPLPYDGRSIVTESFTEHADGAAIGEIRRLHAEAGKAEDGGYGLDGKGRTAMWAGTGVGLIKSEQPAAEIVEEVRRQVIEVLERTRSRL</sequence>
<dbReference type="CDD" id="cd04730">
    <property type="entry name" value="NPD_like"/>
    <property type="match status" value="1"/>
</dbReference>
<reference evidence="4" key="1">
    <citation type="submission" date="2023-08" db="EMBL/GenBank/DDBJ databases">
        <title>Black Yeasts Isolated from many extreme environments.</title>
        <authorList>
            <person name="Coleine C."/>
            <person name="Stajich J.E."/>
            <person name="Selbmann L."/>
        </authorList>
    </citation>
    <scope>NUCLEOTIDE SEQUENCE</scope>
    <source>
        <strain evidence="4">CCFEE 5810</strain>
    </source>
</reference>
<keyword evidence="3" id="KW-0560">Oxidoreductase</keyword>
<dbReference type="Gene3D" id="3.20.20.70">
    <property type="entry name" value="Aldolase class I"/>
    <property type="match status" value="1"/>
</dbReference>
<evidence type="ECO:0000313" key="4">
    <source>
        <dbReference type="EMBL" id="KAK5692844.1"/>
    </source>
</evidence>
<dbReference type="AlphaFoldDB" id="A0AAN7W074"/>
<keyword evidence="1" id="KW-0285">Flavoprotein</keyword>
<dbReference type="PANTHER" id="PTHR32332:SF34">
    <property type="entry name" value="2-NITROPROPANE DIOXYGENASE FAMILY, PUTATIVE-RELATED"/>
    <property type="match status" value="1"/>
</dbReference>
<dbReference type="EMBL" id="JAVRQU010000018">
    <property type="protein sequence ID" value="KAK5692844.1"/>
    <property type="molecule type" value="Genomic_DNA"/>
</dbReference>
<evidence type="ECO:0000313" key="5">
    <source>
        <dbReference type="Proteomes" id="UP001310594"/>
    </source>
</evidence>
<dbReference type="InterPro" id="IPR013785">
    <property type="entry name" value="Aldolase_TIM"/>
</dbReference>
<organism evidence="4 5">
    <name type="scientific">Elasticomyces elasticus</name>
    <dbReference type="NCBI Taxonomy" id="574655"/>
    <lineage>
        <taxon>Eukaryota</taxon>
        <taxon>Fungi</taxon>
        <taxon>Dikarya</taxon>
        <taxon>Ascomycota</taxon>
        <taxon>Pezizomycotina</taxon>
        <taxon>Dothideomycetes</taxon>
        <taxon>Dothideomycetidae</taxon>
        <taxon>Mycosphaerellales</taxon>
        <taxon>Teratosphaeriaceae</taxon>
        <taxon>Elasticomyces</taxon>
    </lineage>
</organism>
<comment type="caution">
    <text evidence="4">The sequence shown here is derived from an EMBL/GenBank/DDBJ whole genome shotgun (WGS) entry which is preliminary data.</text>
</comment>
<accession>A0AAN7W074</accession>
<evidence type="ECO:0000256" key="1">
    <source>
        <dbReference type="ARBA" id="ARBA00022630"/>
    </source>
</evidence>
<name>A0AAN7W074_9PEZI</name>
<proteinExistence type="predicted"/>
<dbReference type="GO" id="GO:0018580">
    <property type="term" value="F:nitronate monooxygenase activity"/>
    <property type="evidence" value="ECO:0007669"/>
    <property type="project" value="InterPro"/>
</dbReference>
<gene>
    <name evidence="4" type="ORF">LTR97_010320</name>
</gene>
<dbReference type="Pfam" id="PF03060">
    <property type="entry name" value="NMO"/>
    <property type="match status" value="1"/>
</dbReference>